<feature type="non-terminal residue" evidence="1">
    <location>
        <position position="1"/>
    </location>
</feature>
<reference evidence="1" key="1">
    <citation type="journal article" date="2020" name="New Phytol.">
        <title>Comparative genomics reveals dynamic genome evolution in host specialist ectomycorrhizal fungi.</title>
        <authorList>
            <person name="Lofgren L.A."/>
            <person name="Nguyen N.H."/>
            <person name="Vilgalys R."/>
            <person name="Ruytinx J."/>
            <person name="Liao H.L."/>
            <person name="Branco S."/>
            <person name="Kuo A."/>
            <person name="LaButti K."/>
            <person name="Lipzen A."/>
            <person name="Andreopoulos W."/>
            <person name="Pangilinan J."/>
            <person name="Riley R."/>
            <person name="Hundley H."/>
            <person name="Na H."/>
            <person name="Barry K."/>
            <person name="Grigoriev I.V."/>
            <person name="Stajich J.E."/>
            <person name="Kennedy P.G."/>
        </authorList>
    </citation>
    <scope>NUCLEOTIDE SEQUENCE</scope>
    <source>
        <strain evidence="1">MN1</strain>
    </source>
</reference>
<dbReference type="EMBL" id="JABBWG010000030">
    <property type="protein sequence ID" value="KAG1811112.1"/>
    <property type="molecule type" value="Genomic_DNA"/>
</dbReference>
<dbReference type="Pfam" id="PF20414">
    <property type="entry name" value="DUF6698"/>
    <property type="match status" value="1"/>
</dbReference>
<accession>A0A9P7E586</accession>
<dbReference type="Proteomes" id="UP000807769">
    <property type="component" value="Unassembled WGS sequence"/>
</dbReference>
<dbReference type="InterPro" id="IPR046521">
    <property type="entry name" value="DUF6698"/>
</dbReference>
<sequence>FALSSITSWHAVDRDFNYQLFWHNIIDFFEDAPGPAAQARVKELLKWWTRKVFGRNHWQDLTLDIISKMSISALAV</sequence>
<proteinExistence type="predicted"/>
<organism evidence="1 2">
    <name type="scientific">Suillus subaureus</name>
    <dbReference type="NCBI Taxonomy" id="48587"/>
    <lineage>
        <taxon>Eukaryota</taxon>
        <taxon>Fungi</taxon>
        <taxon>Dikarya</taxon>
        <taxon>Basidiomycota</taxon>
        <taxon>Agaricomycotina</taxon>
        <taxon>Agaricomycetes</taxon>
        <taxon>Agaricomycetidae</taxon>
        <taxon>Boletales</taxon>
        <taxon>Suillineae</taxon>
        <taxon>Suillaceae</taxon>
        <taxon>Suillus</taxon>
    </lineage>
</organism>
<protein>
    <submittedName>
        <fullName evidence="1">Uncharacterized protein</fullName>
    </submittedName>
</protein>
<dbReference type="RefSeq" id="XP_041189772.1">
    <property type="nucleotide sequence ID" value="XM_041331415.1"/>
</dbReference>
<gene>
    <name evidence="1" type="ORF">BJ212DRAFT_1278180</name>
</gene>
<dbReference type="AlphaFoldDB" id="A0A9P7E586"/>
<dbReference type="OrthoDB" id="3220614at2759"/>
<evidence type="ECO:0000313" key="2">
    <source>
        <dbReference type="Proteomes" id="UP000807769"/>
    </source>
</evidence>
<comment type="caution">
    <text evidence="1">The sequence shown here is derived from an EMBL/GenBank/DDBJ whole genome shotgun (WGS) entry which is preliminary data.</text>
</comment>
<keyword evidence="2" id="KW-1185">Reference proteome</keyword>
<dbReference type="GeneID" id="64625432"/>
<name>A0A9P7E586_9AGAM</name>
<evidence type="ECO:0000313" key="1">
    <source>
        <dbReference type="EMBL" id="KAG1811112.1"/>
    </source>
</evidence>